<reference evidence="2 3" key="1">
    <citation type="submission" date="2023-08" db="EMBL/GenBank/DDBJ databases">
        <title>A Necator americanus chromosomal reference genome.</title>
        <authorList>
            <person name="Ilik V."/>
            <person name="Petrzelkova K.J."/>
            <person name="Pardy F."/>
            <person name="Fuh T."/>
            <person name="Niatou-Singa F.S."/>
            <person name="Gouil Q."/>
            <person name="Baker L."/>
            <person name="Ritchie M.E."/>
            <person name="Jex A.R."/>
            <person name="Gazzola D."/>
            <person name="Li H."/>
            <person name="Toshio Fujiwara R."/>
            <person name="Zhan B."/>
            <person name="Aroian R.V."/>
            <person name="Pafco B."/>
            <person name="Schwarz E.M."/>
        </authorList>
    </citation>
    <scope>NUCLEOTIDE SEQUENCE [LARGE SCALE GENOMIC DNA]</scope>
    <source>
        <strain evidence="2 3">Aroian</strain>
        <tissue evidence="2">Whole animal</tissue>
    </source>
</reference>
<proteinExistence type="predicted"/>
<accession>A0ABR1C7E0</accession>
<organism evidence="2 3">
    <name type="scientific">Necator americanus</name>
    <name type="common">Human hookworm</name>
    <dbReference type="NCBI Taxonomy" id="51031"/>
    <lineage>
        <taxon>Eukaryota</taxon>
        <taxon>Metazoa</taxon>
        <taxon>Ecdysozoa</taxon>
        <taxon>Nematoda</taxon>
        <taxon>Chromadorea</taxon>
        <taxon>Rhabditida</taxon>
        <taxon>Rhabditina</taxon>
        <taxon>Rhabditomorpha</taxon>
        <taxon>Strongyloidea</taxon>
        <taxon>Ancylostomatidae</taxon>
        <taxon>Bunostominae</taxon>
        <taxon>Necator</taxon>
    </lineage>
</organism>
<sequence>MSQTPETSNWIQDRIPSGKSHGDRKRIFLASSLRTTSDSLRKWRERLRSMKRASPSELSGFAMYLSEGSLFPWRLWTVASLQTSMLLSRTMCYWEVSPAPKCGEVATTCKPGLHSQDRQPLRKLRGSGHKSGQATHRKQLVSLEG</sequence>
<protein>
    <submittedName>
        <fullName evidence="2">Uncharacterized protein</fullName>
    </submittedName>
</protein>
<comment type="caution">
    <text evidence="2">The sequence shown here is derived from an EMBL/GenBank/DDBJ whole genome shotgun (WGS) entry which is preliminary data.</text>
</comment>
<feature type="compositionally biased region" description="Polar residues" evidence="1">
    <location>
        <begin position="1"/>
        <end position="11"/>
    </location>
</feature>
<feature type="region of interest" description="Disordered" evidence="1">
    <location>
        <begin position="1"/>
        <end position="22"/>
    </location>
</feature>
<dbReference type="Proteomes" id="UP001303046">
    <property type="component" value="Unassembled WGS sequence"/>
</dbReference>
<dbReference type="EMBL" id="JAVFWL010000002">
    <property type="protein sequence ID" value="KAK6733166.1"/>
    <property type="molecule type" value="Genomic_DNA"/>
</dbReference>
<evidence type="ECO:0000313" key="3">
    <source>
        <dbReference type="Proteomes" id="UP001303046"/>
    </source>
</evidence>
<evidence type="ECO:0000256" key="1">
    <source>
        <dbReference type="SAM" id="MobiDB-lite"/>
    </source>
</evidence>
<name>A0ABR1C7E0_NECAM</name>
<evidence type="ECO:0000313" key="2">
    <source>
        <dbReference type="EMBL" id="KAK6733166.1"/>
    </source>
</evidence>
<feature type="region of interest" description="Disordered" evidence="1">
    <location>
        <begin position="111"/>
        <end position="145"/>
    </location>
</feature>
<keyword evidence="3" id="KW-1185">Reference proteome</keyword>
<gene>
    <name evidence="2" type="primary">Necator_chrII.g4913</name>
    <name evidence="2" type="ORF">RB195_017121</name>
</gene>